<name>A0ABS2PLQ0_9STRE</name>
<protein>
    <recommendedName>
        <fullName evidence="3">2'-5' RNA ligase family protein</fullName>
    </recommendedName>
</protein>
<dbReference type="InterPro" id="IPR009097">
    <property type="entry name" value="Cyclic_Pdiesterase"/>
</dbReference>
<evidence type="ECO:0000313" key="2">
    <source>
        <dbReference type="Proteomes" id="UP000809081"/>
    </source>
</evidence>
<evidence type="ECO:0000313" key="1">
    <source>
        <dbReference type="EMBL" id="MBM7636365.1"/>
    </source>
</evidence>
<gene>
    <name evidence="1" type="ORF">JOC31_001186</name>
</gene>
<dbReference type="Pfam" id="PF13563">
    <property type="entry name" value="2_5_RNA_ligase2"/>
    <property type="match status" value="1"/>
</dbReference>
<dbReference type="PANTHER" id="PTHR36039:SF2">
    <property type="entry name" value="RNA LIGASE_CYCLIC NUCLEOTIDE PHOSPHODIESTERASE FAMILY PROTEIN"/>
    <property type="match status" value="1"/>
</dbReference>
<sequence length="178" mass="20832">MYALVMCLDHKSQKEVKKVWKQLAAESLSHYAYEVREREPHVTLASFDYLDETILKNLSLLTRKTDCLRVKISHIGAFVGAPMITLNIDKSKDLIYFHEQVHQILETIVDKKSLYSPANWLPHITFANRISHDKLEKVFNRCHDFWKLKEVDILSLKVIEIVVDEKLINVVAEFKLKK</sequence>
<dbReference type="EMBL" id="JAFBEI010000022">
    <property type="protein sequence ID" value="MBM7636365.1"/>
    <property type="molecule type" value="Genomic_DNA"/>
</dbReference>
<evidence type="ECO:0008006" key="3">
    <source>
        <dbReference type="Google" id="ProtNLM"/>
    </source>
</evidence>
<dbReference type="SUPFAM" id="SSF55144">
    <property type="entry name" value="LigT-like"/>
    <property type="match status" value="1"/>
</dbReference>
<dbReference type="PANTHER" id="PTHR36039">
    <property type="match status" value="1"/>
</dbReference>
<comment type="caution">
    <text evidence="1">The sequence shown here is derived from an EMBL/GenBank/DDBJ whole genome shotgun (WGS) entry which is preliminary data.</text>
</comment>
<reference evidence="1 2" key="1">
    <citation type="submission" date="2021-01" db="EMBL/GenBank/DDBJ databases">
        <title>Genomic Encyclopedia of Type Strains, Phase IV (KMG-IV): sequencing the most valuable type-strain genomes for metagenomic binning, comparative biology and taxonomic classification.</title>
        <authorList>
            <person name="Goeker M."/>
        </authorList>
    </citation>
    <scope>NUCLEOTIDE SEQUENCE [LARGE SCALE GENOMIC DNA]</scope>
    <source>
        <strain evidence="1 2">DSM 27513</strain>
    </source>
</reference>
<proteinExistence type="predicted"/>
<dbReference type="Gene3D" id="3.90.1140.10">
    <property type="entry name" value="Cyclic phosphodiesterase"/>
    <property type="match status" value="1"/>
</dbReference>
<organism evidence="1 2">
    <name type="scientific">Streptococcus saliviloxodontae</name>
    <dbReference type="NCBI Taxonomy" id="1349416"/>
    <lineage>
        <taxon>Bacteria</taxon>
        <taxon>Bacillati</taxon>
        <taxon>Bacillota</taxon>
        <taxon>Bacilli</taxon>
        <taxon>Lactobacillales</taxon>
        <taxon>Streptococcaceae</taxon>
        <taxon>Streptococcus</taxon>
    </lineage>
</organism>
<keyword evidence="2" id="KW-1185">Reference proteome</keyword>
<dbReference type="Proteomes" id="UP000809081">
    <property type="component" value="Unassembled WGS sequence"/>
</dbReference>
<dbReference type="RefSeq" id="WP_205017243.1">
    <property type="nucleotide sequence ID" value="NZ_JAFBEI010000022.1"/>
</dbReference>
<accession>A0ABS2PLQ0</accession>